<keyword evidence="1" id="KW-0472">Membrane</keyword>
<sequence length="127" mass="13177">MAGARIMRLGSWLWRMALACAVILCVILALLPHPPQVPGNPSDTLLHAGAFVSLALLSRVAFPKSSAALIVLLLAALGLAIECAQAMPGVGRDASFKDWAVDIAASAIGVCVFDALLGRAFLGRARS</sequence>
<evidence type="ECO:0000256" key="1">
    <source>
        <dbReference type="SAM" id="Phobius"/>
    </source>
</evidence>
<gene>
    <name evidence="2" type="ORF">VRS74_08315</name>
</gene>
<keyword evidence="3" id="KW-1185">Reference proteome</keyword>
<accession>A0ABU7GF05</accession>
<feature type="transmembrane region" description="Helical" evidence="1">
    <location>
        <begin position="69"/>
        <end position="87"/>
    </location>
</feature>
<name>A0ABU7GF05_9SPHN</name>
<feature type="transmembrane region" description="Helical" evidence="1">
    <location>
        <begin position="99"/>
        <end position="122"/>
    </location>
</feature>
<feature type="transmembrane region" description="Helical" evidence="1">
    <location>
        <begin position="12"/>
        <end position="32"/>
    </location>
</feature>
<evidence type="ECO:0000313" key="3">
    <source>
        <dbReference type="Proteomes" id="UP001343492"/>
    </source>
</evidence>
<comment type="caution">
    <text evidence="2">The sequence shown here is derived from an EMBL/GenBank/DDBJ whole genome shotgun (WGS) entry which is preliminary data.</text>
</comment>
<keyword evidence="1" id="KW-0812">Transmembrane</keyword>
<evidence type="ECO:0008006" key="4">
    <source>
        <dbReference type="Google" id="ProtNLM"/>
    </source>
</evidence>
<organism evidence="2 3">
    <name type="scientific">Altererythrobacter litoralis</name>
    <dbReference type="NCBI Taxonomy" id="3113904"/>
    <lineage>
        <taxon>Bacteria</taxon>
        <taxon>Pseudomonadati</taxon>
        <taxon>Pseudomonadota</taxon>
        <taxon>Alphaproteobacteria</taxon>
        <taxon>Sphingomonadales</taxon>
        <taxon>Erythrobacteraceae</taxon>
        <taxon>Altererythrobacter</taxon>
    </lineage>
</organism>
<protein>
    <recommendedName>
        <fullName evidence="4">VanZ-like domain-containing protein</fullName>
    </recommendedName>
</protein>
<reference evidence="2 3" key="1">
    <citation type="submission" date="2024-01" db="EMBL/GenBank/DDBJ databases">
        <title>The genome sequence of Erythrobacteraceae sp. strain 1XM1-14.</title>
        <authorList>
            <person name="Liu Y."/>
        </authorList>
    </citation>
    <scope>NUCLEOTIDE SEQUENCE [LARGE SCALE GENOMIC DNA]</scope>
    <source>
        <strain evidence="2 3">1XM1-14</strain>
    </source>
</reference>
<dbReference type="Proteomes" id="UP001343492">
    <property type="component" value="Unassembled WGS sequence"/>
</dbReference>
<proteinExistence type="predicted"/>
<feature type="transmembrane region" description="Helical" evidence="1">
    <location>
        <begin position="44"/>
        <end position="62"/>
    </location>
</feature>
<dbReference type="EMBL" id="JAZDQV010000007">
    <property type="protein sequence ID" value="MEE1877684.1"/>
    <property type="molecule type" value="Genomic_DNA"/>
</dbReference>
<keyword evidence="1" id="KW-1133">Transmembrane helix</keyword>
<evidence type="ECO:0000313" key="2">
    <source>
        <dbReference type="EMBL" id="MEE1877684.1"/>
    </source>
</evidence>
<dbReference type="RefSeq" id="WP_354144791.1">
    <property type="nucleotide sequence ID" value="NZ_JAZDQV010000007.1"/>
</dbReference>